<name>A0A7I6GX74_BORGP</name>
<dbReference type="EMBL" id="AY722917">
    <property type="protein sequence ID" value="AAU85879.1"/>
    <property type="molecule type" value="Genomic_DNA"/>
</dbReference>
<evidence type="ECO:0000313" key="2">
    <source>
        <dbReference type="Proteomes" id="UP000002276"/>
    </source>
</evidence>
<reference evidence="1" key="2">
    <citation type="submission" date="2004-09" db="EMBL/GenBank/DDBJ databases">
        <authorList>
            <person name="Gloeckner G."/>
            <person name="Schilhabel M."/>
            <person name="Lehmann R."/>
            <person name="Platzer M."/>
        </authorList>
    </citation>
    <scope>NUCLEOTIDE SEQUENCE</scope>
    <source>
        <strain evidence="1">PBi</strain>
    </source>
</reference>
<reference evidence="1" key="1">
    <citation type="journal article" date="2004" name="Nucleic Acids Res.">
        <title>Comparative analysis of the Borrelia garinii genome.</title>
        <authorList>
            <person name="Glockner G."/>
            <person name="Lehmann R."/>
            <person name="Romualdi A."/>
            <person name="Pradella S."/>
            <person name="Schulte-Spechtel U."/>
            <person name="Schilhabel M."/>
            <person name="Wilske B."/>
            <person name="Suhnel J."/>
            <person name="Platzer M."/>
        </authorList>
    </citation>
    <scope>NUCLEOTIDE SEQUENCE [LARGE SCALE GENOMIC DNA]</scope>
    <source>
        <strain>ATCC BAA-2496 / DSM 23469 / PBi</strain>
        <strain evidence="1">PBi</strain>
        <plasmid>3</plasmid>
    </source>
</reference>
<gene>
    <name evidence="1" type="ordered locus">BGP029</name>
</gene>
<proteinExistence type="predicted"/>
<sequence length="17" mass="2051">MNVIHNQKNLKKMPIKD</sequence>
<organism evidence="1">
    <name type="scientific">Borrelia garinii subsp. bavariensis (strain ATCC BAA-2496 / DSM 23469 / PBi)</name>
    <name type="common">Borreliella bavariensis</name>
    <dbReference type="NCBI Taxonomy" id="290434"/>
    <lineage>
        <taxon>Bacteria</taxon>
        <taxon>Pseudomonadati</taxon>
        <taxon>Spirochaetota</taxon>
        <taxon>Spirochaetia</taxon>
        <taxon>Spirochaetales</taxon>
        <taxon>Borreliaceae</taxon>
        <taxon>Borreliella</taxon>
    </lineage>
</organism>
<dbReference type="AlphaFoldDB" id="A0A7I6GX74"/>
<evidence type="ECO:0000313" key="1">
    <source>
        <dbReference type="EMBL" id="AAU85879.1"/>
    </source>
</evidence>
<geneLocation type="plasmid" evidence="2">
    <name>3</name>
</geneLocation>
<protein>
    <submittedName>
        <fullName evidence="1">Uncharacterized protein</fullName>
    </submittedName>
</protein>
<accession>A0A7I6GX74</accession>